<keyword evidence="7 8" id="KW-0460">Magnesium</keyword>
<dbReference type="PRINTS" id="PR01959">
    <property type="entry name" value="SBIMPHPHTASE"/>
</dbReference>
<dbReference type="GO" id="GO:0046872">
    <property type="term" value="F:metal ion binding"/>
    <property type="evidence" value="ECO:0007669"/>
    <property type="project" value="UniProtKB-KW"/>
</dbReference>
<dbReference type="PANTHER" id="PTHR20854">
    <property type="entry name" value="INOSITOL MONOPHOSPHATASE"/>
    <property type="match status" value="1"/>
</dbReference>
<evidence type="ECO:0000256" key="4">
    <source>
        <dbReference type="ARBA" id="ARBA00013106"/>
    </source>
</evidence>
<dbReference type="Gene3D" id="3.40.190.80">
    <property type="match status" value="1"/>
</dbReference>
<gene>
    <name evidence="9" type="primary">suhB</name>
    <name evidence="9" type="ordered locus">RSPO_c02211</name>
</gene>
<evidence type="ECO:0000256" key="3">
    <source>
        <dbReference type="ARBA" id="ARBA00009759"/>
    </source>
</evidence>
<proteinExistence type="inferred from homology"/>
<sequence>MRDDMAALHHVVGQAVALVAEDKGDRCIRRGQQGRHLLGRHARADAARAELARTRRQRDGEHGPGQRLADVVDDAGAGEHVIGAACHGNGIGMGLRVGLARTHQHIATGLAKAHGFQRACRRTDIAGMARLHQHEAAAGGALPQDVIVAGRGGFRGAGGGVHIQYGHSFGGGIVPAVRSSTIRCVVRLTRDSRQARRSVMHPMLNIAVKAARKAGTIINRATLQGDSRQIERKQHNDFVTDVDRAAEATIIEIIKTAYPDHAILAEESGQSWADGETSSENVWVIDPLDGTTNFIHGFPQYAVSIALMQRNVVTQAVVYDPTRDELFTASKGAGAFLNNRRIRVTRRDKLADCLIGTGFPYRDMEGLYDYTRLFATMTENCAGLRRPGAAALDLAYVACGRLDGFFEQGLNAWDMAAGSLLITEAGGLVGNYCGEAGYLDQGEILAGNPKAFVQMIKLTTPFSRSQAMA</sequence>
<evidence type="ECO:0000313" key="10">
    <source>
        <dbReference type="Proteomes" id="UP000007953"/>
    </source>
</evidence>
<evidence type="ECO:0000313" key="9">
    <source>
        <dbReference type="EMBL" id="AEG69507.1"/>
    </source>
</evidence>
<evidence type="ECO:0000256" key="5">
    <source>
        <dbReference type="ARBA" id="ARBA00022723"/>
    </source>
</evidence>
<dbReference type="SUPFAM" id="SSF56655">
    <property type="entry name" value="Carbohydrate phosphatase"/>
    <property type="match status" value="1"/>
</dbReference>
<dbReference type="GO" id="GO:0007165">
    <property type="term" value="P:signal transduction"/>
    <property type="evidence" value="ECO:0007669"/>
    <property type="project" value="TreeGrafter"/>
</dbReference>
<evidence type="ECO:0000256" key="2">
    <source>
        <dbReference type="ARBA" id="ARBA00001946"/>
    </source>
</evidence>
<dbReference type="InterPro" id="IPR020583">
    <property type="entry name" value="Inositol_monoP_metal-BS"/>
</dbReference>
<dbReference type="PRINTS" id="PR00377">
    <property type="entry name" value="IMPHPHTASES"/>
</dbReference>
<evidence type="ECO:0000256" key="1">
    <source>
        <dbReference type="ARBA" id="ARBA00001033"/>
    </source>
</evidence>
<dbReference type="PANTHER" id="PTHR20854:SF4">
    <property type="entry name" value="INOSITOL-1-MONOPHOSPHATASE-RELATED"/>
    <property type="match status" value="1"/>
</dbReference>
<dbReference type="EC" id="3.1.3.25" evidence="4"/>
<feature type="binding site" evidence="8">
    <location>
        <position position="288"/>
    </location>
    <ligand>
        <name>Mg(2+)</name>
        <dbReference type="ChEBI" id="CHEBI:18420"/>
        <label>1</label>
        <note>catalytic</note>
    </ligand>
</feature>
<organism evidence="9 10">
    <name type="scientific">Ralstonia solanacearum (strain Po82)</name>
    <dbReference type="NCBI Taxonomy" id="1031711"/>
    <lineage>
        <taxon>Bacteria</taxon>
        <taxon>Pseudomonadati</taxon>
        <taxon>Pseudomonadota</taxon>
        <taxon>Betaproteobacteria</taxon>
        <taxon>Burkholderiales</taxon>
        <taxon>Burkholderiaceae</taxon>
        <taxon>Ralstonia</taxon>
        <taxon>Ralstonia solanacearum species complex</taxon>
    </lineage>
</organism>
<accession>F6G295</accession>
<dbReference type="InterPro" id="IPR022337">
    <property type="entry name" value="Inositol_monophosphatase_SuhB"/>
</dbReference>
<dbReference type="Proteomes" id="UP000007953">
    <property type="component" value="Chromosome"/>
</dbReference>
<comment type="cofactor">
    <cofactor evidence="2 8">
        <name>Mg(2+)</name>
        <dbReference type="ChEBI" id="CHEBI:18420"/>
    </cofactor>
</comment>
<reference evidence="9 10" key="1">
    <citation type="journal article" date="2011" name="J. Bacteriol.">
        <title>Complete genome sequence of the plant pathogen Ralstonia solanacearum strain Po82.</title>
        <authorList>
            <person name="Xu J."/>
            <person name="Zheng H.J."/>
            <person name="Liu L."/>
            <person name="Pan Z.C."/>
            <person name="Prior P."/>
            <person name="Tang B."/>
            <person name="Xu J.S."/>
            <person name="Zhang H."/>
            <person name="Tian Q."/>
            <person name="Zhang L.Q."/>
            <person name="Feng J."/>
        </authorList>
    </citation>
    <scope>NUCLEOTIDE SEQUENCE [LARGE SCALE GENOMIC DNA]</scope>
    <source>
        <strain evidence="9 10">Po82</strain>
    </source>
</reference>
<keyword evidence="5 8" id="KW-0479">Metal-binding</keyword>
<dbReference type="eggNOG" id="COG0483">
    <property type="taxonomic scope" value="Bacteria"/>
</dbReference>
<comment type="catalytic activity">
    <reaction evidence="1">
        <text>a myo-inositol phosphate + H2O = myo-inositol + phosphate</text>
        <dbReference type="Rhea" id="RHEA:24056"/>
        <dbReference type="ChEBI" id="CHEBI:15377"/>
        <dbReference type="ChEBI" id="CHEBI:17268"/>
        <dbReference type="ChEBI" id="CHEBI:43474"/>
        <dbReference type="ChEBI" id="CHEBI:84139"/>
        <dbReference type="EC" id="3.1.3.25"/>
    </reaction>
</comment>
<dbReference type="CDD" id="cd01639">
    <property type="entry name" value="IMPase"/>
    <property type="match status" value="1"/>
</dbReference>
<dbReference type="PROSITE" id="PS00630">
    <property type="entry name" value="IMP_2"/>
    <property type="match status" value="1"/>
</dbReference>
<dbReference type="Pfam" id="PF00459">
    <property type="entry name" value="Inositol_P"/>
    <property type="match status" value="1"/>
</dbReference>
<evidence type="ECO:0000256" key="6">
    <source>
        <dbReference type="ARBA" id="ARBA00022801"/>
    </source>
</evidence>
<dbReference type="PROSITE" id="PS00629">
    <property type="entry name" value="IMP_1"/>
    <property type="match status" value="1"/>
</dbReference>
<dbReference type="PATRIC" id="fig|1031711.3.peg.2156"/>
<dbReference type="InterPro" id="IPR000760">
    <property type="entry name" value="Inositol_monophosphatase-like"/>
</dbReference>
<dbReference type="GO" id="GO:0046854">
    <property type="term" value="P:phosphatidylinositol phosphate biosynthetic process"/>
    <property type="evidence" value="ECO:0007669"/>
    <property type="project" value="InterPro"/>
</dbReference>
<keyword evidence="6" id="KW-0378">Hydrolase</keyword>
<evidence type="ECO:0000256" key="8">
    <source>
        <dbReference type="PIRSR" id="PIRSR600760-2"/>
    </source>
</evidence>
<dbReference type="GO" id="GO:0008934">
    <property type="term" value="F:inositol monophosphate 1-phosphatase activity"/>
    <property type="evidence" value="ECO:0007669"/>
    <property type="project" value="InterPro"/>
</dbReference>
<evidence type="ECO:0000256" key="7">
    <source>
        <dbReference type="ARBA" id="ARBA00022842"/>
    </source>
</evidence>
<feature type="binding site" evidence="8">
    <location>
        <position position="289"/>
    </location>
    <ligand>
        <name>Mg(2+)</name>
        <dbReference type="ChEBI" id="CHEBI:18420"/>
        <label>1</label>
        <note>catalytic</note>
    </ligand>
</feature>
<feature type="binding site" evidence="8">
    <location>
        <position position="414"/>
    </location>
    <ligand>
        <name>Mg(2+)</name>
        <dbReference type="ChEBI" id="CHEBI:18420"/>
        <label>1</label>
        <note>catalytic</note>
    </ligand>
</feature>
<dbReference type="GO" id="GO:0006020">
    <property type="term" value="P:inositol metabolic process"/>
    <property type="evidence" value="ECO:0007669"/>
    <property type="project" value="TreeGrafter"/>
</dbReference>
<dbReference type="EMBL" id="CP002819">
    <property type="protein sequence ID" value="AEG69507.1"/>
    <property type="molecule type" value="Genomic_DNA"/>
</dbReference>
<dbReference type="Gene3D" id="3.30.540.10">
    <property type="entry name" value="Fructose-1,6-Bisphosphatase, subunit A, domain 1"/>
    <property type="match status" value="1"/>
</dbReference>
<comment type="similarity">
    <text evidence="3">Belongs to the inositol monophosphatase superfamily.</text>
</comment>
<dbReference type="FunFam" id="3.30.540.10:FF:000003">
    <property type="entry name" value="Inositol-1-monophosphatase"/>
    <property type="match status" value="1"/>
</dbReference>
<dbReference type="KEGG" id="rsn:RSPO_c02211"/>
<dbReference type="InterPro" id="IPR033942">
    <property type="entry name" value="IMPase"/>
</dbReference>
<dbReference type="HOGENOM" id="CLU_582495_0_0_4"/>
<dbReference type="AlphaFoldDB" id="F6G295"/>
<dbReference type="InterPro" id="IPR020550">
    <property type="entry name" value="Inositol_monophosphatase_CS"/>
</dbReference>
<feature type="binding site" evidence="8">
    <location>
        <position position="266"/>
    </location>
    <ligand>
        <name>Mg(2+)</name>
        <dbReference type="ChEBI" id="CHEBI:18420"/>
        <label>1</label>
        <note>catalytic</note>
    </ligand>
</feature>
<protein>
    <recommendedName>
        <fullName evidence="4">inositol-phosphate phosphatase</fullName>
        <ecNumber evidence="4">3.1.3.25</ecNumber>
    </recommendedName>
</protein>
<feature type="binding site" evidence="8">
    <location>
        <position position="286"/>
    </location>
    <ligand>
        <name>Mg(2+)</name>
        <dbReference type="ChEBI" id="CHEBI:18420"/>
        <label>1</label>
        <note>catalytic</note>
    </ligand>
</feature>
<name>F6G295_RALS8</name>